<protein>
    <submittedName>
        <fullName evidence="2">DUF4845 domain-containing protein</fullName>
    </submittedName>
</protein>
<keyword evidence="3" id="KW-1185">Reference proteome</keyword>
<reference evidence="2" key="1">
    <citation type="submission" date="2022-09" db="EMBL/GenBank/DDBJ databases">
        <title>Tahibacter sp. nov., isolated from a fresh water.</title>
        <authorList>
            <person name="Baek J.H."/>
            <person name="Lee J.K."/>
            <person name="Kim J.M."/>
            <person name="Jeon C.O."/>
        </authorList>
    </citation>
    <scope>NUCLEOTIDE SEQUENCE</scope>
    <source>
        <strain evidence="2">W38</strain>
    </source>
</reference>
<evidence type="ECO:0000313" key="2">
    <source>
        <dbReference type="EMBL" id="UXI69663.1"/>
    </source>
</evidence>
<gene>
    <name evidence="2" type="ORF">N4264_08540</name>
</gene>
<name>A0ABY6BI23_9GAMM</name>
<sequence length="126" mass="14241">MTRKQRGITLIGFAIILAIVGFFAFIAMKLVPVYSEYMGVVKSMNLVRNEANIGQKSIEEIRQSLSIKMDSQYVDSKTIPPQQIQLKKQGGSASLRIYYDRRVDFIYNVDLLVSFDKTVDLTGPSL</sequence>
<keyword evidence="1" id="KW-0812">Transmembrane</keyword>
<proteinExistence type="predicted"/>
<evidence type="ECO:0000256" key="1">
    <source>
        <dbReference type="SAM" id="Phobius"/>
    </source>
</evidence>
<keyword evidence="1" id="KW-1133">Transmembrane helix</keyword>
<accession>A0ABY6BI23</accession>
<dbReference type="InterPro" id="IPR032314">
    <property type="entry name" value="DUF4845"/>
</dbReference>
<organism evidence="2 3">
    <name type="scientific">Tahibacter amnicola</name>
    <dbReference type="NCBI Taxonomy" id="2976241"/>
    <lineage>
        <taxon>Bacteria</taxon>
        <taxon>Pseudomonadati</taxon>
        <taxon>Pseudomonadota</taxon>
        <taxon>Gammaproteobacteria</taxon>
        <taxon>Lysobacterales</taxon>
        <taxon>Rhodanobacteraceae</taxon>
        <taxon>Tahibacter</taxon>
    </lineage>
</organism>
<feature type="transmembrane region" description="Helical" evidence="1">
    <location>
        <begin position="7"/>
        <end position="28"/>
    </location>
</feature>
<dbReference type="Pfam" id="PF16137">
    <property type="entry name" value="DUF4845"/>
    <property type="match status" value="1"/>
</dbReference>
<keyword evidence="1" id="KW-0472">Membrane</keyword>
<dbReference type="EMBL" id="CP104694">
    <property type="protein sequence ID" value="UXI69663.1"/>
    <property type="molecule type" value="Genomic_DNA"/>
</dbReference>
<dbReference type="RefSeq" id="WP_261696616.1">
    <property type="nucleotide sequence ID" value="NZ_CP104694.1"/>
</dbReference>
<dbReference type="Proteomes" id="UP001064632">
    <property type="component" value="Chromosome"/>
</dbReference>
<evidence type="ECO:0000313" key="3">
    <source>
        <dbReference type="Proteomes" id="UP001064632"/>
    </source>
</evidence>